<reference evidence="1" key="1">
    <citation type="submission" date="2023-01" db="EMBL/GenBank/DDBJ databases">
        <title>Colletotrichum chrysophilum M932 genome sequence.</title>
        <authorList>
            <person name="Baroncelli R."/>
        </authorList>
    </citation>
    <scope>NUCLEOTIDE SEQUENCE</scope>
    <source>
        <strain evidence="1">M932</strain>
    </source>
</reference>
<keyword evidence="2" id="KW-1185">Reference proteome</keyword>
<protein>
    <submittedName>
        <fullName evidence="1">Uncharacterized protein</fullName>
    </submittedName>
</protein>
<comment type="caution">
    <text evidence="1">The sequence shown here is derived from an EMBL/GenBank/DDBJ whole genome shotgun (WGS) entry which is preliminary data.</text>
</comment>
<dbReference type="AlphaFoldDB" id="A0AAD9ALF5"/>
<dbReference type="EMBL" id="JAQOWY010000134">
    <property type="protein sequence ID" value="KAK1849837.1"/>
    <property type="molecule type" value="Genomic_DNA"/>
</dbReference>
<evidence type="ECO:0000313" key="2">
    <source>
        <dbReference type="Proteomes" id="UP001243330"/>
    </source>
</evidence>
<name>A0AAD9ALF5_9PEZI</name>
<proteinExistence type="predicted"/>
<evidence type="ECO:0000313" key="1">
    <source>
        <dbReference type="EMBL" id="KAK1849837.1"/>
    </source>
</evidence>
<gene>
    <name evidence="1" type="ORF">CCHR01_07570</name>
</gene>
<accession>A0AAD9ALF5</accession>
<organism evidence="1 2">
    <name type="scientific">Colletotrichum chrysophilum</name>
    <dbReference type="NCBI Taxonomy" id="1836956"/>
    <lineage>
        <taxon>Eukaryota</taxon>
        <taxon>Fungi</taxon>
        <taxon>Dikarya</taxon>
        <taxon>Ascomycota</taxon>
        <taxon>Pezizomycotina</taxon>
        <taxon>Sordariomycetes</taxon>
        <taxon>Hypocreomycetidae</taxon>
        <taxon>Glomerellales</taxon>
        <taxon>Glomerellaceae</taxon>
        <taxon>Colletotrichum</taxon>
        <taxon>Colletotrichum gloeosporioides species complex</taxon>
    </lineage>
</organism>
<sequence length="225" mass="25380">MAFCLQLHCFDAAQNANNLALPVQPMCLLSDATICHLTSSPQPTFLVPPKGATPRARCPDTEPDLSDHASYPCLGPAGTSAVPSVPDCTTRPRIVYRTDTRSRQADPCWRCALSVQHTRRDRHQITPADVHEECLACVEKEREHHRRQQTLLSSACRRLCLTASTSTDWSLNLDHRYCSRYAWRWREEEPLETTTCQHLTEMASVRPGSVSISCRPHHVPPQRCL</sequence>
<dbReference type="Proteomes" id="UP001243330">
    <property type="component" value="Unassembled WGS sequence"/>
</dbReference>